<sequence>MMLWKQPLQIHRTWFHPWPEQRTVLSRLWCLSSIKDASKAIHKILLSSKRARAKAARQSATFHRFHTETMHATKVAAILAFCAAQGLAAPVSVLDVIRPEGYGSGSAIHRLGSLPKRTVLETTSTGDAATDAKVAQELKNAEPAIQSGMKDMASLAEDEASAMPDLLDALEAAVAPLLEMSSVMQQEAATVEKAEFKGETEANAAAAPATGATTASTDGTTTAGTVSKRDPLLGLLAPVLNTVGKIVNKRQEERELERRSRLDGIGGIVNGAGNLGAAILGLFDKRSEEIEMLEKRRGRLEGIGNIVEGVGNVGASILGLFDKRDGTYSKST</sequence>
<feature type="region of interest" description="Disordered" evidence="1">
    <location>
        <begin position="200"/>
        <end position="226"/>
    </location>
</feature>
<accession>A0A139IIT9</accession>
<dbReference type="OrthoDB" id="3650556at2759"/>
<dbReference type="AlphaFoldDB" id="A0A139IIT9"/>
<name>A0A139IIT9_9PEZI</name>
<protein>
    <submittedName>
        <fullName evidence="2">Uncharacterized protein</fullName>
    </submittedName>
</protein>
<keyword evidence="3" id="KW-1185">Reference proteome</keyword>
<evidence type="ECO:0000256" key="1">
    <source>
        <dbReference type="SAM" id="MobiDB-lite"/>
    </source>
</evidence>
<evidence type="ECO:0000313" key="3">
    <source>
        <dbReference type="Proteomes" id="UP000073492"/>
    </source>
</evidence>
<dbReference type="Proteomes" id="UP000073492">
    <property type="component" value="Unassembled WGS sequence"/>
</dbReference>
<comment type="caution">
    <text evidence="2">The sequence shown here is derived from an EMBL/GenBank/DDBJ whole genome shotgun (WGS) entry which is preliminary data.</text>
</comment>
<reference evidence="2 3" key="1">
    <citation type="submission" date="2015-07" db="EMBL/GenBank/DDBJ databases">
        <title>Comparative genomics of the Sigatoka disease complex on banana suggests a link between parallel evolutionary changes in Pseudocercospora fijiensis and Pseudocercospora eumusae and increased virulence on the banana host.</title>
        <authorList>
            <person name="Chang T.-C."/>
            <person name="Salvucci A."/>
            <person name="Crous P.W."/>
            <person name="Stergiopoulos I."/>
        </authorList>
    </citation>
    <scope>NUCLEOTIDE SEQUENCE [LARGE SCALE GENOMIC DNA]</scope>
    <source>
        <strain evidence="2 3">CBS 116634</strain>
    </source>
</reference>
<dbReference type="EMBL" id="LFZO01000078">
    <property type="protein sequence ID" value="KXT14610.1"/>
    <property type="molecule type" value="Genomic_DNA"/>
</dbReference>
<organism evidence="2 3">
    <name type="scientific">Pseudocercospora musae</name>
    <dbReference type="NCBI Taxonomy" id="113226"/>
    <lineage>
        <taxon>Eukaryota</taxon>
        <taxon>Fungi</taxon>
        <taxon>Dikarya</taxon>
        <taxon>Ascomycota</taxon>
        <taxon>Pezizomycotina</taxon>
        <taxon>Dothideomycetes</taxon>
        <taxon>Dothideomycetidae</taxon>
        <taxon>Mycosphaerellales</taxon>
        <taxon>Mycosphaerellaceae</taxon>
        <taxon>Pseudocercospora</taxon>
    </lineage>
</organism>
<feature type="compositionally biased region" description="Low complexity" evidence="1">
    <location>
        <begin position="201"/>
        <end position="225"/>
    </location>
</feature>
<evidence type="ECO:0000313" key="2">
    <source>
        <dbReference type="EMBL" id="KXT14610.1"/>
    </source>
</evidence>
<gene>
    <name evidence="2" type="ORF">AC579_3669</name>
</gene>
<proteinExistence type="predicted"/>